<dbReference type="Proteomes" id="UP000324639">
    <property type="component" value="Chromosome Bgt_-05"/>
</dbReference>
<dbReference type="EMBL" id="LR026988">
    <property type="protein sequence ID" value="VDB85809.1"/>
    <property type="molecule type" value="Genomic_DNA"/>
</dbReference>
<sequence length="20" mass="2483">MREVYAAQPLRRFIHGFLMF</sequence>
<dbReference type="AlphaFoldDB" id="A0A9X9MFT7"/>
<protein>
    <submittedName>
        <fullName evidence="1">Bgt-50227</fullName>
    </submittedName>
</protein>
<keyword evidence="2" id="KW-1185">Reference proteome</keyword>
<reference evidence="1 2" key="1">
    <citation type="submission" date="2018-08" db="EMBL/GenBank/DDBJ databases">
        <authorList>
            <person name="Muller C M."/>
        </authorList>
    </citation>
    <scope>NUCLEOTIDE SEQUENCE [LARGE SCALE GENOMIC DNA]</scope>
</reference>
<accession>A0A9X9MFT7</accession>
<evidence type="ECO:0000313" key="1">
    <source>
        <dbReference type="EMBL" id="VDB85809.1"/>
    </source>
</evidence>
<gene>
    <name evidence="1" type="ORF">BGT96224V316_LOCUS3531</name>
</gene>
<proteinExistence type="predicted"/>
<evidence type="ECO:0000313" key="2">
    <source>
        <dbReference type="Proteomes" id="UP000324639"/>
    </source>
</evidence>
<organism evidence="1 2">
    <name type="scientific">Blumeria graminis f. sp. tritici</name>
    <dbReference type="NCBI Taxonomy" id="62690"/>
    <lineage>
        <taxon>Eukaryota</taxon>
        <taxon>Fungi</taxon>
        <taxon>Dikarya</taxon>
        <taxon>Ascomycota</taxon>
        <taxon>Pezizomycotina</taxon>
        <taxon>Leotiomycetes</taxon>
        <taxon>Erysiphales</taxon>
        <taxon>Erysiphaceae</taxon>
        <taxon>Blumeria</taxon>
    </lineage>
</organism>
<name>A0A9X9MFT7_BLUGR</name>